<keyword evidence="4" id="KW-1185">Reference proteome</keyword>
<evidence type="ECO:0000313" key="3">
    <source>
        <dbReference type="EMBL" id="KRL12539.1"/>
    </source>
</evidence>
<dbReference type="InterPro" id="IPR011761">
    <property type="entry name" value="ATP-grasp"/>
</dbReference>
<evidence type="ECO:0000313" key="4">
    <source>
        <dbReference type="Proteomes" id="UP000051330"/>
    </source>
</evidence>
<dbReference type="RefSeq" id="WP_057820556.1">
    <property type="nucleotide sequence ID" value="NZ_AZEC01000007.1"/>
</dbReference>
<dbReference type="OrthoDB" id="5420347at2"/>
<protein>
    <submittedName>
        <fullName evidence="3">ATP-grasp protein</fullName>
    </submittedName>
</protein>
<gene>
    <name evidence="3" type="ORF">FD09_GL002857</name>
</gene>
<evidence type="ECO:0000256" key="1">
    <source>
        <dbReference type="PROSITE-ProRule" id="PRU00409"/>
    </source>
</evidence>
<dbReference type="SUPFAM" id="SSF56059">
    <property type="entry name" value="Glutathione synthetase ATP-binding domain-like"/>
    <property type="match status" value="1"/>
</dbReference>
<accession>A0A0R1N6W2</accession>
<sequence>MTPKFTPIILGSDMNAYGMARAFHEEYGIKVHCIASDPLAPTRYSKILTLEFHHGFEEDPVFIDTMHEVAKRYADHSEPVILLAMGDAYAELMAKHKTFLEQTFVCPVVDYDLLRKLNNKESFYQEAEAHGLPFPKTKIITKEMYEKKQNLDVPFTYPVALKPANSVEWLDIHFPGRKKAFVIHSETEYLDIVGKIYDNGYTSHLILQEFIPGDDSNMRTLNAYVSKDHQVKLMCLGHPLLEDPTPAAIGNYVTILPEYNQDVYDVVQKFLEDIHMTGYCNFDMKYDPRDNTFKFFEINLRQGRSSFFVTLTGYNLARFVVDDYVTGNLKDAPTVYANKIQSQHVLWMGVPVKLFKDYAVENEFKKQAEALIDSGHYGTTVFYKKDMNIRRWVLLKYMFHNYIPRYKKYFEENKGRDIGR</sequence>
<dbReference type="EMBL" id="AZEC01000007">
    <property type="protein sequence ID" value="KRL12539.1"/>
    <property type="molecule type" value="Genomic_DNA"/>
</dbReference>
<dbReference type="STRING" id="1423792.FD09_GL002857"/>
<dbReference type="GO" id="GO:0046872">
    <property type="term" value="F:metal ion binding"/>
    <property type="evidence" value="ECO:0007669"/>
    <property type="project" value="InterPro"/>
</dbReference>
<evidence type="ECO:0000259" key="2">
    <source>
        <dbReference type="PROSITE" id="PS50975"/>
    </source>
</evidence>
<dbReference type="AlphaFoldDB" id="A0A0R1N6W2"/>
<feature type="domain" description="ATP-grasp" evidence="2">
    <location>
        <begin position="124"/>
        <end position="325"/>
    </location>
</feature>
<dbReference type="PATRIC" id="fig|1423792.3.peg.2929"/>
<organism evidence="3 4">
    <name type="scientific">Schleiferilactobacillus perolens DSM 12744</name>
    <dbReference type="NCBI Taxonomy" id="1423792"/>
    <lineage>
        <taxon>Bacteria</taxon>
        <taxon>Bacillati</taxon>
        <taxon>Bacillota</taxon>
        <taxon>Bacilli</taxon>
        <taxon>Lactobacillales</taxon>
        <taxon>Lactobacillaceae</taxon>
        <taxon>Schleiferilactobacillus</taxon>
    </lineage>
</organism>
<dbReference type="Proteomes" id="UP000051330">
    <property type="component" value="Unassembled WGS sequence"/>
</dbReference>
<dbReference type="GO" id="GO:0005524">
    <property type="term" value="F:ATP binding"/>
    <property type="evidence" value="ECO:0007669"/>
    <property type="project" value="UniProtKB-UniRule"/>
</dbReference>
<dbReference type="Gene3D" id="3.30.470.20">
    <property type="entry name" value="ATP-grasp fold, B domain"/>
    <property type="match status" value="1"/>
</dbReference>
<proteinExistence type="predicted"/>
<keyword evidence="1" id="KW-0067">ATP-binding</keyword>
<comment type="caution">
    <text evidence="3">The sequence shown here is derived from an EMBL/GenBank/DDBJ whole genome shotgun (WGS) entry which is preliminary data.</text>
</comment>
<keyword evidence="1" id="KW-0547">Nucleotide-binding</keyword>
<reference evidence="3 4" key="1">
    <citation type="journal article" date="2015" name="Genome Announc.">
        <title>Expanding the biotechnology potential of lactobacilli through comparative genomics of 213 strains and associated genera.</title>
        <authorList>
            <person name="Sun Z."/>
            <person name="Harris H.M."/>
            <person name="McCann A."/>
            <person name="Guo C."/>
            <person name="Argimon S."/>
            <person name="Zhang W."/>
            <person name="Yang X."/>
            <person name="Jeffery I.B."/>
            <person name="Cooney J.C."/>
            <person name="Kagawa T.F."/>
            <person name="Liu W."/>
            <person name="Song Y."/>
            <person name="Salvetti E."/>
            <person name="Wrobel A."/>
            <person name="Rasinkangas P."/>
            <person name="Parkhill J."/>
            <person name="Rea M.C."/>
            <person name="O'Sullivan O."/>
            <person name="Ritari J."/>
            <person name="Douillard F.P."/>
            <person name="Paul Ross R."/>
            <person name="Yang R."/>
            <person name="Briner A.E."/>
            <person name="Felis G.E."/>
            <person name="de Vos W.M."/>
            <person name="Barrangou R."/>
            <person name="Klaenhammer T.R."/>
            <person name="Caufield P.W."/>
            <person name="Cui Y."/>
            <person name="Zhang H."/>
            <person name="O'Toole P.W."/>
        </authorList>
    </citation>
    <scope>NUCLEOTIDE SEQUENCE [LARGE SCALE GENOMIC DNA]</scope>
    <source>
        <strain evidence="3 4">DSM 12744</strain>
    </source>
</reference>
<name>A0A0R1N6W2_9LACO</name>
<dbReference type="PROSITE" id="PS50975">
    <property type="entry name" value="ATP_GRASP"/>
    <property type="match status" value="1"/>
</dbReference>